<organism evidence="2 3">
    <name type="scientific">Brassica napus</name>
    <name type="common">Rape</name>
    <dbReference type="NCBI Taxonomy" id="3708"/>
    <lineage>
        <taxon>Eukaryota</taxon>
        <taxon>Viridiplantae</taxon>
        <taxon>Streptophyta</taxon>
        <taxon>Embryophyta</taxon>
        <taxon>Tracheophyta</taxon>
        <taxon>Spermatophyta</taxon>
        <taxon>Magnoliopsida</taxon>
        <taxon>eudicotyledons</taxon>
        <taxon>Gunneridae</taxon>
        <taxon>Pentapetalae</taxon>
        <taxon>rosids</taxon>
        <taxon>malvids</taxon>
        <taxon>Brassicales</taxon>
        <taxon>Brassicaceae</taxon>
        <taxon>Brassiceae</taxon>
        <taxon>Brassica</taxon>
    </lineage>
</organism>
<comment type="caution">
    <text evidence="2">The sequence shown here is derived from an EMBL/GenBank/DDBJ whole genome shotgun (WGS) entry which is preliminary data.</text>
</comment>
<evidence type="ECO:0000256" key="1">
    <source>
        <dbReference type="SAM" id="SignalP"/>
    </source>
</evidence>
<reference evidence="2 3" key="1">
    <citation type="submission" date="2021-05" db="EMBL/GenBank/DDBJ databases">
        <title>Genome Assembly of Synthetic Allotetraploid Brassica napus Reveals Homoeologous Exchanges between Subgenomes.</title>
        <authorList>
            <person name="Davis J.T."/>
        </authorList>
    </citation>
    <scope>NUCLEOTIDE SEQUENCE [LARGE SCALE GENOMIC DNA]</scope>
    <source>
        <strain evidence="3">cv. Da-Ae</strain>
        <tissue evidence="2">Seedling</tissue>
    </source>
</reference>
<keyword evidence="1" id="KW-0732">Signal</keyword>
<name>A0ABQ8AFH8_BRANA</name>
<evidence type="ECO:0000313" key="2">
    <source>
        <dbReference type="EMBL" id="KAH0891213.1"/>
    </source>
</evidence>
<sequence length="237" mass="26673">MTFHRLSPVCLSTLLLPAFDSVISTPKSNSSSERRRPLVSEKAFSRLPATTTRLPLLGSHLKTFLLRRCHVLLFILQEIASRLTFGEAKHCNNDKSPLHPFLLCVSDLLLLGRATIEESRSLLIHWLDTEEGFGKMGVCGRVVWVSHETNLSTTLPYLSPHSAVVAFILKHGSALEAPREELEAQKITMILDQVREREREDENYSLPHFTDERNPEAVMFVAATDDGYITMTSFAGR</sequence>
<dbReference type="Pfam" id="PF09752">
    <property type="entry name" value="ABHD18"/>
    <property type="match status" value="1"/>
</dbReference>
<gene>
    <name evidence="2" type="ORF">HID58_053642</name>
</gene>
<protein>
    <submittedName>
        <fullName evidence="2">Uncharacterized protein</fullName>
    </submittedName>
</protein>
<feature type="signal peptide" evidence="1">
    <location>
        <begin position="1"/>
        <end position="24"/>
    </location>
</feature>
<keyword evidence="3" id="KW-1185">Reference proteome</keyword>
<dbReference type="PANTHER" id="PTHR13617">
    <property type="entry name" value="PROTEIN ABHD18"/>
    <property type="match status" value="1"/>
</dbReference>
<evidence type="ECO:0000313" key="3">
    <source>
        <dbReference type="Proteomes" id="UP000824890"/>
    </source>
</evidence>
<dbReference type="PANTHER" id="PTHR13617:SF14">
    <property type="entry name" value="PROTEIN ABHD18"/>
    <property type="match status" value="1"/>
</dbReference>
<dbReference type="EMBL" id="JAGKQM010000013">
    <property type="protein sequence ID" value="KAH0891213.1"/>
    <property type="molecule type" value="Genomic_DNA"/>
</dbReference>
<feature type="chain" id="PRO_5046070337" evidence="1">
    <location>
        <begin position="25"/>
        <end position="237"/>
    </location>
</feature>
<dbReference type="Proteomes" id="UP000824890">
    <property type="component" value="Unassembled WGS sequence"/>
</dbReference>
<proteinExistence type="predicted"/>
<dbReference type="InterPro" id="IPR019149">
    <property type="entry name" value="ABHD18"/>
</dbReference>
<accession>A0ABQ8AFH8</accession>